<sequence>MISLAVESSHCWTVGLHSVKHKNEEPRNRLGEAASRAAVADEGEGAAAQRTRANEGVLRGSWRVEEIARLLCENVGDSMGADPRQDRQLLGEEMKLLDDTLDV</sequence>
<organism evidence="2 3">
    <name type="scientific">Stephania yunnanensis</name>
    <dbReference type="NCBI Taxonomy" id="152371"/>
    <lineage>
        <taxon>Eukaryota</taxon>
        <taxon>Viridiplantae</taxon>
        <taxon>Streptophyta</taxon>
        <taxon>Embryophyta</taxon>
        <taxon>Tracheophyta</taxon>
        <taxon>Spermatophyta</taxon>
        <taxon>Magnoliopsida</taxon>
        <taxon>Ranunculales</taxon>
        <taxon>Menispermaceae</taxon>
        <taxon>Menispermoideae</taxon>
        <taxon>Cissampelideae</taxon>
        <taxon>Stephania</taxon>
    </lineage>
</organism>
<evidence type="ECO:0000313" key="3">
    <source>
        <dbReference type="Proteomes" id="UP001420932"/>
    </source>
</evidence>
<accession>A0AAP0PYL7</accession>
<keyword evidence="3" id="KW-1185">Reference proteome</keyword>
<evidence type="ECO:0000313" key="2">
    <source>
        <dbReference type="EMBL" id="KAK9161003.1"/>
    </source>
</evidence>
<feature type="compositionally biased region" description="Low complexity" evidence="1">
    <location>
        <begin position="37"/>
        <end position="48"/>
    </location>
</feature>
<proteinExistence type="predicted"/>
<protein>
    <submittedName>
        <fullName evidence="2">Uncharacterized protein</fullName>
    </submittedName>
</protein>
<name>A0AAP0PYL7_9MAGN</name>
<dbReference type="AlphaFoldDB" id="A0AAP0PYL7"/>
<gene>
    <name evidence="2" type="ORF">Syun_007344</name>
</gene>
<feature type="region of interest" description="Disordered" evidence="1">
    <location>
        <begin position="22"/>
        <end position="52"/>
    </location>
</feature>
<reference evidence="2 3" key="1">
    <citation type="submission" date="2024-01" db="EMBL/GenBank/DDBJ databases">
        <title>Genome assemblies of Stephania.</title>
        <authorList>
            <person name="Yang L."/>
        </authorList>
    </citation>
    <scope>NUCLEOTIDE SEQUENCE [LARGE SCALE GENOMIC DNA]</scope>
    <source>
        <strain evidence="2">YNDBR</strain>
        <tissue evidence="2">Leaf</tissue>
    </source>
</reference>
<dbReference type="EMBL" id="JBBNAF010000003">
    <property type="protein sequence ID" value="KAK9161003.1"/>
    <property type="molecule type" value="Genomic_DNA"/>
</dbReference>
<comment type="caution">
    <text evidence="2">The sequence shown here is derived from an EMBL/GenBank/DDBJ whole genome shotgun (WGS) entry which is preliminary data.</text>
</comment>
<dbReference type="Proteomes" id="UP001420932">
    <property type="component" value="Unassembled WGS sequence"/>
</dbReference>
<evidence type="ECO:0000256" key="1">
    <source>
        <dbReference type="SAM" id="MobiDB-lite"/>
    </source>
</evidence>